<organism evidence="14 15">
    <name type="scientific">Scleropages formosus</name>
    <name type="common">Asian bonytongue</name>
    <name type="synonym">Osteoglossum formosum</name>
    <dbReference type="NCBI Taxonomy" id="113540"/>
    <lineage>
        <taxon>Eukaryota</taxon>
        <taxon>Metazoa</taxon>
        <taxon>Chordata</taxon>
        <taxon>Craniata</taxon>
        <taxon>Vertebrata</taxon>
        <taxon>Euteleostomi</taxon>
        <taxon>Actinopterygii</taxon>
        <taxon>Neopterygii</taxon>
        <taxon>Teleostei</taxon>
        <taxon>Osteoglossocephala</taxon>
        <taxon>Osteoglossomorpha</taxon>
        <taxon>Osteoglossiformes</taxon>
        <taxon>Osteoglossidae</taxon>
        <taxon>Scleropages</taxon>
    </lineage>
</organism>
<evidence type="ECO:0000256" key="10">
    <source>
        <dbReference type="ARBA" id="ARBA00069654"/>
    </source>
</evidence>
<evidence type="ECO:0000259" key="12">
    <source>
        <dbReference type="Pfam" id="PF05460"/>
    </source>
</evidence>
<keyword evidence="6" id="KW-0832">Ubl conjugation</keyword>
<keyword evidence="7" id="KW-0238">DNA-binding</keyword>
<dbReference type="RefSeq" id="XP_018613656.2">
    <property type="nucleotide sequence ID" value="XM_018758140.2"/>
</dbReference>
<evidence type="ECO:0000259" key="13">
    <source>
        <dbReference type="Pfam" id="PF21913"/>
    </source>
</evidence>
<keyword evidence="4" id="KW-0597">Phosphoprotein</keyword>
<dbReference type="InterPro" id="IPR054113">
    <property type="entry name" value="ORC6_cyclin-like_2nd"/>
</dbReference>
<dbReference type="CDD" id="cd16075">
    <property type="entry name" value="ORC6_CTD"/>
    <property type="match status" value="1"/>
</dbReference>
<dbReference type="InterPro" id="IPR020529">
    <property type="entry name" value="ORC6_met/pln"/>
</dbReference>
<evidence type="ECO:0000256" key="6">
    <source>
        <dbReference type="ARBA" id="ARBA00022843"/>
    </source>
</evidence>
<dbReference type="FunFam" id="1.10.472.10:FF:000054">
    <property type="entry name" value="origin recognition complex subunit 6"/>
    <property type="match status" value="1"/>
</dbReference>
<dbReference type="GO" id="GO:0003677">
    <property type="term" value="F:DNA binding"/>
    <property type="evidence" value="ECO:0007669"/>
    <property type="project" value="UniProtKB-KW"/>
</dbReference>
<feature type="domain" description="ORC6 first cyclin-like" evidence="12">
    <location>
        <begin position="28"/>
        <end position="97"/>
    </location>
</feature>
<dbReference type="AlphaFoldDB" id="A0A8C9RTH9"/>
<evidence type="ECO:0000256" key="1">
    <source>
        <dbReference type="ARBA" id="ARBA00004123"/>
    </source>
</evidence>
<dbReference type="CTD" id="23594"/>
<evidence type="ECO:0000256" key="7">
    <source>
        <dbReference type="ARBA" id="ARBA00023125"/>
    </source>
</evidence>
<evidence type="ECO:0000256" key="3">
    <source>
        <dbReference type="ARBA" id="ARBA00022499"/>
    </source>
</evidence>
<gene>
    <name evidence="14" type="primary">ORC6</name>
    <name evidence="14" type="synonym">orc6</name>
</gene>
<dbReference type="GeneID" id="108937918"/>
<evidence type="ECO:0000256" key="5">
    <source>
        <dbReference type="ARBA" id="ARBA00022705"/>
    </source>
</evidence>
<keyword evidence="5" id="KW-0235">DNA replication</keyword>
<dbReference type="Ensembl" id="ENSSFOT00015022522.2">
    <property type="protein sequence ID" value="ENSSFOP00015022275.2"/>
    <property type="gene ID" value="ENSSFOG00015014331.2"/>
</dbReference>
<evidence type="ECO:0000256" key="11">
    <source>
        <dbReference type="SAM" id="MobiDB-lite"/>
    </source>
</evidence>
<keyword evidence="3" id="KW-1017">Isopeptide bond</keyword>
<comment type="subcellular location">
    <subcellularLocation>
        <location evidence="1">Nucleus</location>
    </subcellularLocation>
</comment>
<reference evidence="14" key="3">
    <citation type="submission" date="2025-09" db="UniProtKB">
        <authorList>
            <consortium name="Ensembl"/>
        </authorList>
    </citation>
    <scope>IDENTIFICATION</scope>
</reference>
<dbReference type="GO" id="GO:0006270">
    <property type="term" value="P:DNA replication initiation"/>
    <property type="evidence" value="ECO:0007669"/>
    <property type="project" value="TreeGrafter"/>
</dbReference>
<dbReference type="OrthoDB" id="5552484at2759"/>
<sequence>MNVKLLPVIPQFIQLPHFCWVMIMSPGQAEEYSRLSQISCAGLRNATAISRAVMCLELAAKVLGHPLDKEYAVTLSGVNKSVYQSNLRSMECMLGLESHLGLRDLAIQYGCLQAVGPAAKILQRYKSSLPKVQQEELDLTKPLFTTAALLTACKCMKIRVDRKLVASSGANKAMMDRLCAQLHKFAQEICSEPTTLKEVPKTARKRKTLLESIQQKEQDEHSVEDEEPLKPPPQQRRQEPEESTKCNYEEWKRRILENALKATQPTS</sequence>
<dbReference type="Gene3D" id="1.10.472.10">
    <property type="entry name" value="Cyclin-like"/>
    <property type="match status" value="1"/>
</dbReference>
<evidence type="ECO:0000256" key="8">
    <source>
        <dbReference type="ARBA" id="ARBA00023242"/>
    </source>
</evidence>
<name>A0A8C9RTH9_SCLFO</name>
<comment type="subunit">
    <text evidence="9">Component of ORC, a complex composed of at least 6 subunits: ORC1, ORC2, ORC3, ORC4, ORC5 and ORC6. ORC is regulated in a cell-cycle dependent manner. It is sequentially assembled at the exit from anaphase of mitosis and disassembled as cells enter S phase. Interacts with DBF4.</text>
</comment>
<evidence type="ECO:0000256" key="9">
    <source>
        <dbReference type="ARBA" id="ARBA00062917"/>
    </source>
</evidence>
<dbReference type="Pfam" id="PF05460">
    <property type="entry name" value="ORC6"/>
    <property type="match status" value="1"/>
</dbReference>
<dbReference type="GO" id="GO:0060271">
    <property type="term" value="P:cilium assembly"/>
    <property type="evidence" value="ECO:0007669"/>
    <property type="project" value="Ensembl"/>
</dbReference>
<evidence type="ECO:0000313" key="15">
    <source>
        <dbReference type="Proteomes" id="UP000694397"/>
    </source>
</evidence>
<protein>
    <recommendedName>
        <fullName evidence="10">Origin recognition complex subunit 6</fullName>
    </recommendedName>
</protein>
<dbReference type="Proteomes" id="UP000694397">
    <property type="component" value="Chromosome 1"/>
</dbReference>
<dbReference type="GeneTree" id="ENSGT00390000007370"/>
<feature type="region of interest" description="Disordered" evidence="11">
    <location>
        <begin position="211"/>
        <end position="248"/>
    </location>
</feature>
<dbReference type="GO" id="GO:0005664">
    <property type="term" value="C:nuclear origin of replication recognition complex"/>
    <property type="evidence" value="ECO:0007669"/>
    <property type="project" value="InterPro"/>
</dbReference>
<evidence type="ECO:0000256" key="2">
    <source>
        <dbReference type="ARBA" id="ARBA00010840"/>
    </source>
</evidence>
<evidence type="ECO:0000313" key="14">
    <source>
        <dbReference type="Ensembl" id="ENSSFOP00015022275.2"/>
    </source>
</evidence>
<keyword evidence="15" id="KW-1185">Reference proteome</keyword>
<dbReference type="PANTHER" id="PTHR13394">
    <property type="entry name" value="ORIGIN RECOGNITION COMPLEX SUBUNIT 6"/>
    <property type="match status" value="1"/>
</dbReference>
<accession>A0A8C9RTH9</accession>
<comment type="similarity">
    <text evidence="2">Belongs to the ORC6 family.</text>
</comment>
<reference evidence="14 15" key="1">
    <citation type="submission" date="2019-04" db="EMBL/GenBank/DDBJ databases">
        <authorList>
            <consortium name="Wellcome Sanger Institute Data Sharing"/>
        </authorList>
    </citation>
    <scope>NUCLEOTIDE SEQUENCE [LARGE SCALE GENOMIC DNA]</scope>
</reference>
<dbReference type="Pfam" id="PF21913">
    <property type="entry name" value="ORC6_2nd"/>
    <property type="match status" value="1"/>
</dbReference>
<reference evidence="14" key="2">
    <citation type="submission" date="2025-08" db="UniProtKB">
        <authorList>
            <consortium name="Ensembl"/>
        </authorList>
    </citation>
    <scope>IDENTIFICATION</scope>
</reference>
<keyword evidence="8" id="KW-0539">Nucleus</keyword>
<dbReference type="InterPro" id="IPR008721">
    <property type="entry name" value="ORC6_cyclin_first"/>
</dbReference>
<dbReference type="PANTHER" id="PTHR13394:SF0">
    <property type="entry name" value="ORIGIN RECOGNITION COMPLEX SUBUNIT 6"/>
    <property type="match status" value="1"/>
</dbReference>
<evidence type="ECO:0000256" key="4">
    <source>
        <dbReference type="ARBA" id="ARBA00022553"/>
    </source>
</evidence>
<feature type="compositionally biased region" description="Basic and acidic residues" evidence="11">
    <location>
        <begin position="236"/>
        <end position="248"/>
    </location>
</feature>
<proteinExistence type="inferred from homology"/>
<dbReference type="CDD" id="cd11583">
    <property type="entry name" value="Orc6_mid"/>
    <property type="match status" value="1"/>
</dbReference>
<feature type="domain" description="ORC6 second cyclin-like" evidence="13">
    <location>
        <begin position="100"/>
        <end position="185"/>
    </location>
</feature>